<keyword evidence="3" id="KW-0309">Germination</keyword>
<comment type="caution">
    <text evidence="10">The sequence shown here is derived from an EMBL/GenBank/DDBJ whole genome shotgun (WGS) entry which is preliminary data.</text>
</comment>
<dbReference type="EMBL" id="JAHLQL010000001">
    <property type="protein sequence ID" value="MBU5590291.1"/>
    <property type="molecule type" value="Genomic_DNA"/>
</dbReference>
<evidence type="ECO:0000313" key="10">
    <source>
        <dbReference type="EMBL" id="MBU5590291.1"/>
    </source>
</evidence>
<evidence type="ECO:0000256" key="5">
    <source>
        <dbReference type="ARBA" id="ARBA00023136"/>
    </source>
</evidence>
<dbReference type="PROSITE" id="PS51257">
    <property type="entry name" value="PROKAR_LIPOPROTEIN"/>
    <property type="match status" value="1"/>
</dbReference>
<evidence type="ECO:0000256" key="6">
    <source>
        <dbReference type="ARBA" id="ARBA00023139"/>
    </source>
</evidence>
<sequence length="393" mass="45301">MKKIRIILIILICMSFTGCWDKVEIDRRVFVSTIGIDVGKDIEREQELKNFKEDQLFSQRDLDKLKITYSFPDISDFAPNKAVIKGDNMFTVDTYSMEGALGEISSRSSRNVYMEHARLIMLSNDILTYPYTMTEIFDYLERQPKINRKAYVVMTEGKPEDFIKFKPQIDSHIQSYISGLMENSNRNGYVLPVTLNELLMLLTKNGNAIIPSIKIDKEKNELILTGTSIIKNYEFKGKLDPIETLNLEILRGKLKSGIKVVYDEGHPIDFEIDGVNRKIKAHKDGEGSNLVIDIDINLEGTIKSAYFDKKDFDKEKLKELEDSFDKSIEYECSKVVEYLQKEAKVDAIGINDHIEKFNPNIWKKVKDNWEESFSGAQINIKVNTFIRRVGITK</sequence>
<evidence type="ECO:0000256" key="1">
    <source>
        <dbReference type="ARBA" id="ARBA00004635"/>
    </source>
</evidence>
<name>A0ABS6EW41_9CLOT</name>
<dbReference type="Pfam" id="PF05504">
    <property type="entry name" value="Spore_GerAC"/>
    <property type="match status" value="1"/>
</dbReference>
<reference evidence="10 11" key="1">
    <citation type="submission" date="2021-06" db="EMBL/GenBank/DDBJ databases">
        <authorList>
            <person name="Sun Q."/>
            <person name="Li D."/>
        </authorList>
    </citation>
    <scope>NUCLEOTIDE SEQUENCE [LARGE SCALE GENOMIC DNA]</scope>
    <source>
        <strain evidence="10 11">MSJ-4</strain>
    </source>
</reference>
<evidence type="ECO:0000256" key="4">
    <source>
        <dbReference type="ARBA" id="ARBA00022729"/>
    </source>
</evidence>
<feature type="domain" description="Spore germination protein N-terminal" evidence="9">
    <location>
        <begin position="21"/>
        <end position="215"/>
    </location>
</feature>
<keyword evidence="7" id="KW-0449">Lipoprotein</keyword>
<feature type="domain" description="Spore germination GerAC-like C-terminal" evidence="8">
    <location>
        <begin position="225"/>
        <end position="390"/>
    </location>
</feature>
<evidence type="ECO:0000256" key="3">
    <source>
        <dbReference type="ARBA" id="ARBA00022544"/>
    </source>
</evidence>
<dbReference type="Pfam" id="PF25198">
    <property type="entry name" value="Spore_GerAC_N"/>
    <property type="match status" value="1"/>
</dbReference>
<comment type="similarity">
    <text evidence="2">Belongs to the GerABKC lipoprotein family.</text>
</comment>
<dbReference type="Proteomes" id="UP000736583">
    <property type="component" value="Unassembled WGS sequence"/>
</dbReference>
<evidence type="ECO:0000259" key="9">
    <source>
        <dbReference type="Pfam" id="PF25198"/>
    </source>
</evidence>
<proteinExistence type="inferred from homology"/>
<keyword evidence="11" id="KW-1185">Reference proteome</keyword>
<gene>
    <name evidence="10" type="ORF">KQI89_00775</name>
</gene>
<comment type="subcellular location">
    <subcellularLocation>
        <location evidence="1">Membrane</location>
        <topology evidence="1">Lipid-anchor</topology>
    </subcellularLocation>
</comment>
<dbReference type="InterPro" id="IPR057336">
    <property type="entry name" value="GerAC_N"/>
</dbReference>
<dbReference type="NCBIfam" id="TIGR02887">
    <property type="entry name" value="spore_ger_x_C"/>
    <property type="match status" value="1"/>
</dbReference>
<organism evidence="10 11">
    <name type="scientific">Clostridium simiarum</name>
    <dbReference type="NCBI Taxonomy" id="2841506"/>
    <lineage>
        <taxon>Bacteria</taxon>
        <taxon>Bacillati</taxon>
        <taxon>Bacillota</taxon>
        <taxon>Clostridia</taxon>
        <taxon>Eubacteriales</taxon>
        <taxon>Clostridiaceae</taxon>
        <taxon>Clostridium</taxon>
    </lineage>
</organism>
<dbReference type="InterPro" id="IPR008844">
    <property type="entry name" value="Spore_GerAC-like"/>
</dbReference>
<dbReference type="InterPro" id="IPR046953">
    <property type="entry name" value="Spore_GerAC-like_C"/>
</dbReference>
<dbReference type="RefSeq" id="WP_216455521.1">
    <property type="nucleotide sequence ID" value="NZ_JAHLQL010000001.1"/>
</dbReference>
<accession>A0ABS6EW41</accession>
<keyword evidence="4" id="KW-0732">Signal</keyword>
<dbReference type="PANTHER" id="PTHR35789">
    <property type="entry name" value="SPORE GERMINATION PROTEIN B3"/>
    <property type="match status" value="1"/>
</dbReference>
<keyword evidence="5" id="KW-0472">Membrane</keyword>
<protein>
    <submittedName>
        <fullName evidence="10">Ger(X)C family spore germination protein</fullName>
    </submittedName>
</protein>
<evidence type="ECO:0000259" key="8">
    <source>
        <dbReference type="Pfam" id="PF05504"/>
    </source>
</evidence>
<evidence type="ECO:0000313" key="11">
    <source>
        <dbReference type="Proteomes" id="UP000736583"/>
    </source>
</evidence>
<keyword evidence="6" id="KW-0564">Palmitate</keyword>
<evidence type="ECO:0000256" key="2">
    <source>
        <dbReference type="ARBA" id="ARBA00007886"/>
    </source>
</evidence>
<dbReference type="PANTHER" id="PTHR35789:SF1">
    <property type="entry name" value="SPORE GERMINATION PROTEIN B3"/>
    <property type="match status" value="1"/>
</dbReference>
<evidence type="ECO:0000256" key="7">
    <source>
        <dbReference type="ARBA" id="ARBA00023288"/>
    </source>
</evidence>